<comment type="caution">
    <text evidence="1">The sequence shown here is derived from an EMBL/GenBank/DDBJ whole genome shotgun (WGS) entry which is preliminary data.</text>
</comment>
<dbReference type="AlphaFoldDB" id="A0A8J7BXZ9"/>
<reference evidence="1" key="1">
    <citation type="submission" date="2020-09" db="EMBL/GenBank/DDBJ databases">
        <title>Iningainema tapete sp. nov. (Scytonemataceae, Cyanobacteria) from greenhouses in central Florida (USA) produces two types of nodularin with biosynthetic potential for microcystin-LR and anabaenopeptins.</title>
        <authorList>
            <person name="Berthold D.E."/>
            <person name="Lefler F.W."/>
            <person name="Huang I.-S."/>
            <person name="Abdulla H."/>
            <person name="Zimba P.V."/>
            <person name="Laughinghouse H.D. IV."/>
        </authorList>
    </citation>
    <scope>NUCLEOTIDE SEQUENCE</scope>
    <source>
        <strain evidence="1">BLCCT55</strain>
    </source>
</reference>
<protein>
    <submittedName>
        <fullName evidence="1">Type II toxin-antitoxin system HicB family antitoxin</fullName>
    </submittedName>
</protein>
<dbReference type="Proteomes" id="UP000629098">
    <property type="component" value="Unassembled WGS sequence"/>
</dbReference>
<dbReference type="RefSeq" id="WP_190832162.1">
    <property type="nucleotide sequence ID" value="NZ_CAWPPI010000072.1"/>
</dbReference>
<dbReference type="SUPFAM" id="SSF143100">
    <property type="entry name" value="TTHA1013/TTHA0281-like"/>
    <property type="match status" value="1"/>
</dbReference>
<dbReference type="EMBL" id="JACXAE010000072">
    <property type="protein sequence ID" value="MBD2774737.1"/>
    <property type="molecule type" value="Genomic_DNA"/>
</dbReference>
<dbReference type="InterPro" id="IPR035069">
    <property type="entry name" value="TTHA1013/TTHA0281-like"/>
</dbReference>
<name>A0A8J7BXZ9_9CYAN</name>
<proteinExistence type="predicted"/>
<keyword evidence="2" id="KW-1185">Reference proteome</keyword>
<sequence>MSALSWDHSLPPSYPVLIEVDRENHWIASVVGWADAKGVGTTRHEAIQMLQQYLMSKQSRGELIALRVDSGQQELHPWMEFAGMWASDPQFDEFVAEIQAQRELDDRFEGIV</sequence>
<evidence type="ECO:0000313" key="2">
    <source>
        <dbReference type="Proteomes" id="UP000629098"/>
    </source>
</evidence>
<accession>A0A8J7BXZ9</accession>
<gene>
    <name evidence="1" type="ORF">ICL16_22370</name>
</gene>
<organism evidence="1 2">
    <name type="scientific">Iningainema tapete BLCC-T55</name>
    <dbReference type="NCBI Taxonomy" id="2748662"/>
    <lineage>
        <taxon>Bacteria</taxon>
        <taxon>Bacillati</taxon>
        <taxon>Cyanobacteriota</taxon>
        <taxon>Cyanophyceae</taxon>
        <taxon>Nostocales</taxon>
        <taxon>Scytonemataceae</taxon>
        <taxon>Iningainema tapete</taxon>
    </lineage>
</organism>
<evidence type="ECO:0000313" key="1">
    <source>
        <dbReference type="EMBL" id="MBD2774737.1"/>
    </source>
</evidence>